<dbReference type="AlphaFoldDB" id="H3NMS5"/>
<dbReference type="InterPro" id="IPR043129">
    <property type="entry name" value="ATPase_NBD"/>
</dbReference>
<dbReference type="InterPro" id="IPR004654">
    <property type="entry name" value="ROK_glcA"/>
</dbReference>
<dbReference type="OrthoDB" id="9795247at2"/>
<dbReference type="SUPFAM" id="SSF53067">
    <property type="entry name" value="Actin-like ATPase domain"/>
    <property type="match status" value="1"/>
</dbReference>
<evidence type="ECO:0000256" key="7">
    <source>
        <dbReference type="ARBA" id="ARBA00022840"/>
    </source>
</evidence>
<accession>H3NMS5</accession>
<dbReference type="InterPro" id="IPR000600">
    <property type="entry name" value="ROK"/>
</dbReference>
<dbReference type="HOGENOM" id="CLU_036604_0_1_9"/>
<dbReference type="GO" id="GO:0005524">
    <property type="term" value="F:ATP binding"/>
    <property type="evidence" value="ECO:0007669"/>
    <property type="project" value="UniProtKB-KW"/>
</dbReference>
<proteinExistence type="inferred from homology"/>
<name>H3NMS5_9FIRM</name>
<keyword evidence="6 9" id="KW-0418">Kinase</keyword>
<protein>
    <recommendedName>
        <fullName evidence="3">Glucokinase</fullName>
        <ecNumber evidence="2">2.7.1.2</ecNumber>
    </recommendedName>
    <alternativeName>
        <fullName evidence="8">Glucose kinase</fullName>
    </alternativeName>
</protein>
<dbReference type="GO" id="GO:0004340">
    <property type="term" value="F:glucokinase activity"/>
    <property type="evidence" value="ECO:0007669"/>
    <property type="project" value="UniProtKB-EC"/>
</dbReference>
<evidence type="ECO:0000256" key="8">
    <source>
        <dbReference type="ARBA" id="ARBA00032386"/>
    </source>
</evidence>
<dbReference type="GeneID" id="96998640"/>
<comment type="similarity">
    <text evidence="1">Belongs to the ROK (NagC/XylR) family.</text>
</comment>
<dbReference type="Gene3D" id="3.30.420.40">
    <property type="match status" value="2"/>
</dbReference>
<dbReference type="Pfam" id="PF00480">
    <property type="entry name" value="ROK"/>
    <property type="match status" value="1"/>
</dbReference>
<dbReference type="PATRIC" id="fig|883114.3.peg.629"/>
<dbReference type="GO" id="GO:0005737">
    <property type="term" value="C:cytoplasm"/>
    <property type="evidence" value="ECO:0007669"/>
    <property type="project" value="InterPro"/>
</dbReference>
<comment type="caution">
    <text evidence="9">The sequence shown here is derived from an EMBL/GenBank/DDBJ whole genome shotgun (WGS) entry which is preliminary data.</text>
</comment>
<dbReference type="InterPro" id="IPR049874">
    <property type="entry name" value="ROK_cs"/>
</dbReference>
<dbReference type="GO" id="GO:0006096">
    <property type="term" value="P:glycolytic process"/>
    <property type="evidence" value="ECO:0007669"/>
    <property type="project" value="InterPro"/>
</dbReference>
<evidence type="ECO:0000256" key="6">
    <source>
        <dbReference type="ARBA" id="ARBA00022777"/>
    </source>
</evidence>
<evidence type="ECO:0000256" key="5">
    <source>
        <dbReference type="ARBA" id="ARBA00022741"/>
    </source>
</evidence>
<evidence type="ECO:0000313" key="10">
    <source>
        <dbReference type="Proteomes" id="UP000004191"/>
    </source>
</evidence>
<dbReference type="RefSeq" id="WP_005397903.1">
    <property type="nucleotide sequence ID" value="NZ_JH601088.1"/>
</dbReference>
<dbReference type="PANTHER" id="PTHR18964:SF149">
    <property type="entry name" value="BIFUNCTIONAL UDP-N-ACETYLGLUCOSAMINE 2-EPIMERASE_N-ACETYLMANNOSAMINE KINASE"/>
    <property type="match status" value="1"/>
</dbReference>
<keyword evidence="7" id="KW-0067">ATP-binding</keyword>
<dbReference type="EMBL" id="AGEI01000019">
    <property type="protein sequence ID" value="EHR34666.1"/>
    <property type="molecule type" value="Genomic_DNA"/>
</dbReference>
<dbReference type="NCBIfam" id="TIGR00744">
    <property type="entry name" value="ROK_glcA_fam"/>
    <property type="match status" value="1"/>
</dbReference>
<dbReference type="EC" id="2.7.1.2" evidence="2"/>
<dbReference type="STRING" id="883114.HMPREF9709_00636"/>
<keyword evidence="4" id="KW-0808">Transferase</keyword>
<sequence length="314" mass="33712">MKKYVMGIDIGGRSMKFGLFTTDGELINKSNITTFPENNGEKIIPDLIEHIKKIIEKFELTEENFEGIGIGIPGPILNKQIVKTAVNLGWSEPINIAEKVKEAVNFKVLVENDANVAALGEVWKGAGEGYKNLVMVTLGTGVGGGIVIDGKIVSGSTGSAGEIGHMPFLQTPLHRTCGCGGHRCFEQKASAPGIENIANDYLFEHEGESELRDIDSISAKDIFDAAKNDDKYALEIVDEYTNDLGRGLAIISAIVDPEIYVLGGGVSNAGQFLLEKTQEAYKEVAFSVTKDVKFTLAKLGNDAGIYGAAKLILS</sequence>
<evidence type="ECO:0000256" key="2">
    <source>
        <dbReference type="ARBA" id="ARBA00012323"/>
    </source>
</evidence>
<evidence type="ECO:0000256" key="3">
    <source>
        <dbReference type="ARBA" id="ARBA00014701"/>
    </source>
</evidence>
<dbReference type="eggNOG" id="COG1940">
    <property type="taxonomic scope" value="Bacteria"/>
</dbReference>
<organism evidence="9 10">
    <name type="scientific">Helcococcus kunzii ATCC 51366</name>
    <dbReference type="NCBI Taxonomy" id="883114"/>
    <lineage>
        <taxon>Bacteria</taxon>
        <taxon>Bacillati</taxon>
        <taxon>Bacillota</taxon>
        <taxon>Tissierellia</taxon>
        <taxon>Tissierellales</taxon>
        <taxon>Peptoniphilaceae</taxon>
        <taxon>Helcococcus</taxon>
    </lineage>
</organism>
<keyword evidence="10" id="KW-1185">Reference proteome</keyword>
<keyword evidence="5" id="KW-0547">Nucleotide-binding</keyword>
<dbReference type="PANTHER" id="PTHR18964">
    <property type="entry name" value="ROK (REPRESSOR, ORF, KINASE) FAMILY"/>
    <property type="match status" value="1"/>
</dbReference>
<reference evidence="9 10" key="1">
    <citation type="submission" date="2012-01" db="EMBL/GenBank/DDBJ databases">
        <title>The Genome Sequence of Helcococcus kunzii ATCC 51366.</title>
        <authorList>
            <consortium name="The Broad Institute Genome Sequencing Platform"/>
            <person name="Earl A."/>
            <person name="Ward D."/>
            <person name="Feldgarden M."/>
            <person name="Gevers D."/>
            <person name="Huys G."/>
            <person name="Young S.K."/>
            <person name="Zeng Q."/>
            <person name="Gargeya S."/>
            <person name="Fitzgerald M."/>
            <person name="Haas B."/>
            <person name="Abouelleil A."/>
            <person name="Alvarado L."/>
            <person name="Arachchi H.M."/>
            <person name="Berlin A."/>
            <person name="Chapman S.B."/>
            <person name="Gearin G."/>
            <person name="Goldberg J."/>
            <person name="Griggs A."/>
            <person name="Gujja S."/>
            <person name="Hansen M."/>
            <person name="Heiman D."/>
            <person name="Howarth C."/>
            <person name="Larimer J."/>
            <person name="Lui A."/>
            <person name="MacDonald P.J.P."/>
            <person name="McCowen C."/>
            <person name="Montmayeur A."/>
            <person name="Murphy C."/>
            <person name="Neiman D."/>
            <person name="Pearson M."/>
            <person name="Priest M."/>
            <person name="Roberts A."/>
            <person name="Saif S."/>
            <person name="Shea T."/>
            <person name="Sisk P."/>
            <person name="Stolte C."/>
            <person name="Sykes S."/>
            <person name="Wortman J."/>
            <person name="Nusbaum C."/>
            <person name="Birren B."/>
        </authorList>
    </citation>
    <scope>NUCLEOTIDE SEQUENCE [LARGE SCALE GENOMIC DNA]</scope>
    <source>
        <strain evidence="9 10">ATCC 51366</strain>
    </source>
</reference>
<dbReference type="Proteomes" id="UP000004191">
    <property type="component" value="Unassembled WGS sequence"/>
</dbReference>
<gene>
    <name evidence="9" type="ORF">HMPREF9709_00636</name>
</gene>
<evidence type="ECO:0000256" key="4">
    <source>
        <dbReference type="ARBA" id="ARBA00022679"/>
    </source>
</evidence>
<evidence type="ECO:0000313" key="9">
    <source>
        <dbReference type="EMBL" id="EHR34666.1"/>
    </source>
</evidence>
<dbReference type="PROSITE" id="PS01125">
    <property type="entry name" value="ROK"/>
    <property type="match status" value="1"/>
</dbReference>
<evidence type="ECO:0000256" key="1">
    <source>
        <dbReference type="ARBA" id="ARBA00006479"/>
    </source>
</evidence>